<keyword evidence="8" id="KW-1185">Reference proteome</keyword>
<dbReference type="InterPro" id="IPR039425">
    <property type="entry name" value="RNA_pol_sigma-70-like"/>
</dbReference>
<comment type="caution">
    <text evidence="7">The sequence shown here is derived from an EMBL/GenBank/DDBJ whole genome shotgun (WGS) entry which is preliminary data.</text>
</comment>
<evidence type="ECO:0000259" key="5">
    <source>
        <dbReference type="Pfam" id="PF04542"/>
    </source>
</evidence>
<dbReference type="InterPro" id="IPR014284">
    <property type="entry name" value="RNA_pol_sigma-70_dom"/>
</dbReference>
<keyword evidence="4" id="KW-0804">Transcription</keyword>
<dbReference type="EMBL" id="ABCS01000081">
    <property type="protein sequence ID" value="EDM75774.1"/>
    <property type="molecule type" value="Genomic_DNA"/>
</dbReference>
<dbReference type="InterPro" id="IPR013249">
    <property type="entry name" value="RNA_pol_sigma70_r4_t2"/>
</dbReference>
<organism evidence="7 8">
    <name type="scientific">Plesiocystis pacifica SIR-1</name>
    <dbReference type="NCBI Taxonomy" id="391625"/>
    <lineage>
        <taxon>Bacteria</taxon>
        <taxon>Pseudomonadati</taxon>
        <taxon>Myxococcota</taxon>
        <taxon>Polyangia</taxon>
        <taxon>Nannocystales</taxon>
        <taxon>Nannocystaceae</taxon>
        <taxon>Plesiocystis</taxon>
    </lineage>
</organism>
<evidence type="ECO:0000256" key="3">
    <source>
        <dbReference type="ARBA" id="ARBA00023082"/>
    </source>
</evidence>
<evidence type="ECO:0000259" key="6">
    <source>
        <dbReference type="Pfam" id="PF08281"/>
    </source>
</evidence>
<dbReference type="GO" id="GO:0006352">
    <property type="term" value="P:DNA-templated transcription initiation"/>
    <property type="evidence" value="ECO:0007669"/>
    <property type="project" value="InterPro"/>
</dbReference>
<dbReference type="NCBIfam" id="TIGR02937">
    <property type="entry name" value="sigma70-ECF"/>
    <property type="match status" value="1"/>
</dbReference>
<dbReference type="InterPro" id="IPR007627">
    <property type="entry name" value="RNA_pol_sigma70_r2"/>
</dbReference>
<dbReference type="SUPFAM" id="SSF88946">
    <property type="entry name" value="Sigma2 domain of RNA polymerase sigma factors"/>
    <property type="match status" value="1"/>
</dbReference>
<name>A6GED3_9BACT</name>
<dbReference type="PANTHER" id="PTHR43133:SF45">
    <property type="entry name" value="RNA POLYMERASE ECF-TYPE SIGMA FACTOR"/>
    <property type="match status" value="1"/>
</dbReference>
<dbReference type="GO" id="GO:0003677">
    <property type="term" value="F:DNA binding"/>
    <property type="evidence" value="ECO:0007669"/>
    <property type="project" value="InterPro"/>
</dbReference>
<evidence type="ECO:0000256" key="4">
    <source>
        <dbReference type="ARBA" id="ARBA00023163"/>
    </source>
</evidence>
<dbReference type="SUPFAM" id="SSF88659">
    <property type="entry name" value="Sigma3 and sigma4 domains of RNA polymerase sigma factors"/>
    <property type="match status" value="1"/>
</dbReference>
<evidence type="ECO:0000313" key="8">
    <source>
        <dbReference type="Proteomes" id="UP000005801"/>
    </source>
</evidence>
<evidence type="ECO:0000256" key="1">
    <source>
        <dbReference type="ARBA" id="ARBA00010641"/>
    </source>
</evidence>
<dbReference type="Pfam" id="PF08281">
    <property type="entry name" value="Sigma70_r4_2"/>
    <property type="match status" value="1"/>
</dbReference>
<dbReference type="Gene3D" id="1.10.1740.10">
    <property type="match status" value="1"/>
</dbReference>
<dbReference type="InterPro" id="IPR013325">
    <property type="entry name" value="RNA_pol_sigma_r2"/>
</dbReference>
<dbReference type="eggNOG" id="COG1595">
    <property type="taxonomic scope" value="Bacteria"/>
</dbReference>
<keyword evidence="3" id="KW-0731">Sigma factor</keyword>
<evidence type="ECO:0000256" key="2">
    <source>
        <dbReference type="ARBA" id="ARBA00023015"/>
    </source>
</evidence>
<dbReference type="OrthoDB" id="8684701at2"/>
<dbReference type="InterPro" id="IPR013324">
    <property type="entry name" value="RNA_pol_sigma_r3/r4-like"/>
</dbReference>
<reference evidence="7 8" key="1">
    <citation type="submission" date="2007-06" db="EMBL/GenBank/DDBJ databases">
        <authorList>
            <person name="Shimkets L."/>
            <person name="Ferriera S."/>
            <person name="Johnson J."/>
            <person name="Kravitz S."/>
            <person name="Beeson K."/>
            <person name="Sutton G."/>
            <person name="Rogers Y.-H."/>
            <person name="Friedman R."/>
            <person name="Frazier M."/>
            <person name="Venter J.C."/>
        </authorList>
    </citation>
    <scope>NUCLEOTIDE SEQUENCE [LARGE SCALE GENOMIC DNA]</scope>
    <source>
        <strain evidence="7 8">SIR-1</strain>
    </source>
</reference>
<dbReference type="PANTHER" id="PTHR43133">
    <property type="entry name" value="RNA POLYMERASE ECF-TYPE SIGMA FACTO"/>
    <property type="match status" value="1"/>
</dbReference>
<dbReference type="Gene3D" id="1.10.10.10">
    <property type="entry name" value="Winged helix-like DNA-binding domain superfamily/Winged helix DNA-binding domain"/>
    <property type="match status" value="1"/>
</dbReference>
<dbReference type="GO" id="GO:0016987">
    <property type="term" value="F:sigma factor activity"/>
    <property type="evidence" value="ECO:0007669"/>
    <property type="project" value="UniProtKB-KW"/>
</dbReference>
<accession>A6GED3</accession>
<dbReference type="STRING" id="391625.PPSIR1_17745"/>
<gene>
    <name evidence="7" type="ORF">PPSIR1_17745</name>
</gene>
<dbReference type="CDD" id="cd06171">
    <property type="entry name" value="Sigma70_r4"/>
    <property type="match status" value="1"/>
</dbReference>
<proteinExistence type="inferred from homology"/>
<keyword evidence="2" id="KW-0805">Transcription regulation</keyword>
<dbReference type="InterPro" id="IPR036388">
    <property type="entry name" value="WH-like_DNA-bd_sf"/>
</dbReference>
<feature type="domain" description="RNA polymerase sigma-70 region 2" evidence="5">
    <location>
        <begin position="58"/>
        <end position="124"/>
    </location>
</feature>
<dbReference type="Pfam" id="PF04542">
    <property type="entry name" value="Sigma70_r2"/>
    <property type="match status" value="1"/>
</dbReference>
<protein>
    <submittedName>
        <fullName evidence="7">RNA polymerase sigma factor, sigma-70 family protein</fullName>
    </submittedName>
</protein>
<dbReference type="RefSeq" id="WP_006975073.1">
    <property type="nucleotide sequence ID" value="NZ_ABCS01000081.1"/>
</dbReference>
<comment type="similarity">
    <text evidence="1">Belongs to the sigma-70 factor family. ECF subfamily.</text>
</comment>
<sequence>MESRDLAFGSASARLSVNTRSDSSERADTTALAAVAGGDRESRSAVALRSARYTEIAESWGRGLARVAAHYSRSASEREDLQQEITLAIWRALPSYRGEASLRTFAYRIAHNCAISHLRRRRRTTTVEAAEAVDTAPSAERVLAREAERQRLLHAIAELPLGSRQVLTLHLEGLSYAEIAAVVGITETNVSVRLTRARKTLRERLGAPS</sequence>
<evidence type="ECO:0000313" key="7">
    <source>
        <dbReference type="EMBL" id="EDM75774.1"/>
    </source>
</evidence>
<dbReference type="AlphaFoldDB" id="A6GED3"/>
<dbReference type="Proteomes" id="UP000005801">
    <property type="component" value="Unassembled WGS sequence"/>
</dbReference>
<feature type="domain" description="RNA polymerase sigma factor 70 region 4 type 2" evidence="6">
    <location>
        <begin position="149"/>
        <end position="201"/>
    </location>
</feature>